<gene>
    <name evidence="1" type="ORF">GA0070558_103165</name>
</gene>
<reference evidence="1 2" key="1">
    <citation type="submission" date="2016-06" db="EMBL/GenBank/DDBJ databases">
        <authorList>
            <person name="Kjaerup R.B."/>
            <person name="Dalgaard T.S."/>
            <person name="Juul-Madsen H.R."/>
        </authorList>
    </citation>
    <scope>NUCLEOTIDE SEQUENCE [LARGE SCALE GENOMIC DNA]</scope>
    <source>
        <strain evidence="1 2">DSM 45626</strain>
    </source>
</reference>
<dbReference type="Proteomes" id="UP000199375">
    <property type="component" value="Unassembled WGS sequence"/>
</dbReference>
<name>A0A1C4UFS9_9ACTN</name>
<dbReference type="InterPro" id="IPR053737">
    <property type="entry name" value="Type_II_TA_Toxin"/>
</dbReference>
<dbReference type="AlphaFoldDB" id="A0A1C4UFS9"/>
<evidence type="ECO:0000313" key="1">
    <source>
        <dbReference type="EMBL" id="SCE70544.1"/>
    </source>
</evidence>
<proteinExistence type="predicted"/>
<accession>A0A1C4UFS9</accession>
<organism evidence="1 2">
    <name type="scientific">Micromonospora haikouensis</name>
    <dbReference type="NCBI Taxonomy" id="686309"/>
    <lineage>
        <taxon>Bacteria</taxon>
        <taxon>Bacillati</taxon>
        <taxon>Actinomycetota</taxon>
        <taxon>Actinomycetes</taxon>
        <taxon>Micromonosporales</taxon>
        <taxon>Micromonosporaceae</taxon>
        <taxon>Micromonospora</taxon>
    </lineage>
</organism>
<dbReference type="Gene3D" id="1.20.120.1870">
    <property type="entry name" value="Fic/DOC protein, Fido domain"/>
    <property type="match status" value="1"/>
</dbReference>
<sequence length="143" mass="15427">MTQPWPEPEDLLILLSEHTGPQSRVRDPGILVAAAARPHARMLGRAVYPTVLDRSAALLHGVMMWRPLDMWNAGLAWAAMRVLIARSGFVLNMPAKERMALTDAMASGEVDSVDEIALRLSPYLGMAAWTNHGGPGPDGPGPP</sequence>
<protein>
    <submittedName>
        <fullName evidence="1">Death on curing protein</fullName>
    </submittedName>
</protein>
<dbReference type="RefSeq" id="WP_091275958.1">
    <property type="nucleotide sequence ID" value="NZ_FMCW01000003.1"/>
</dbReference>
<evidence type="ECO:0000313" key="2">
    <source>
        <dbReference type="Proteomes" id="UP000199375"/>
    </source>
</evidence>
<dbReference type="EMBL" id="FMCW01000003">
    <property type="protein sequence ID" value="SCE70544.1"/>
    <property type="molecule type" value="Genomic_DNA"/>
</dbReference>